<dbReference type="GO" id="GO:0016020">
    <property type="term" value="C:membrane"/>
    <property type="evidence" value="ECO:0007669"/>
    <property type="project" value="TreeGrafter"/>
</dbReference>
<dbReference type="InterPro" id="IPR050266">
    <property type="entry name" value="AB_hydrolase_sf"/>
</dbReference>
<dbReference type="Pfam" id="PF00561">
    <property type="entry name" value="Abhydrolase_1"/>
    <property type="match status" value="1"/>
</dbReference>
<evidence type="ECO:0000259" key="1">
    <source>
        <dbReference type="Pfam" id="PF00561"/>
    </source>
</evidence>
<dbReference type="EMBL" id="JABEXW010001180">
    <property type="protein sequence ID" value="KAF4946262.1"/>
    <property type="molecule type" value="Genomic_DNA"/>
</dbReference>
<evidence type="ECO:0000313" key="2">
    <source>
        <dbReference type="EMBL" id="KAF4946262.1"/>
    </source>
</evidence>
<comment type="caution">
    <text evidence="2">The sequence shown here is derived from an EMBL/GenBank/DDBJ whole genome shotgun (WGS) entry which is preliminary data.</text>
</comment>
<reference evidence="2" key="2">
    <citation type="submission" date="2020-05" db="EMBL/GenBank/DDBJ databases">
        <authorList>
            <person name="Kim H.-S."/>
            <person name="Proctor R.H."/>
            <person name="Brown D.W."/>
        </authorList>
    </citation>
    <scope>NUCLEOTIDE SEQUENCE</scope>
    <source>
        <strain evidence="2">NRRL 20472</strain>
    </source>
</reference>
<evidence type="ECO:0000313" key="3">
    <source>
        <dbReference type="Proteomes" id="UP000622797"/>
    </source>
</evidence>
<dbReference type="Proteomes" id="UP000622797">
    <property type="component" value="Unassembled WGS sequence"/>
</dbReference>
<reference evidence="2" key="1">
    <citation type="journal article" date="2020" name="BMC Genomics">
        <title>Correction to: Identification and distribution of gene clusters required for synthesis of sphingolipid metabolism inhibitors in diverse species of the filamentous fungus Fusarium.</title>
        <authorList>
            <person name="Kim H.S."/>
            <person name="Lohmar J.M."/>
            <person name="Busman M."/>
            <person name="Brown D.W."/>
            <person name="Naumann T.A."/>
            <person name="Divon H.H."/>
            <person name="Lysoe E."/>
            <person name="Uhlig S."/>
            <person name="Proctor R.H."/>
        </authorList>
    </citation>
    <scope>NUCLEOTIDE SEQUENCE</scope>
    <source>
        <strain evidence="2">NRRL 20472</strain>
    </source>
</reference>
<proteinExistence type="predicted"/>
<dbReference type="InterPro" id="IPR029058">
    <property type="entry name" value="AB_hydrolase_fold"/>
</dbReference>
<name>A0A8H4WQ90_9HYPO</name>
<keyword evidence="3" id="KW-1185">Reference proteome</keyword>
<dbReference type="AlphaFoldDB" id="A0A8H4WQ90"/>
<accession>A0A8H4WQ90</accession>
<dbReference type="PANTHER" id="PTHR43798:SF33">
    <property type="entry name" value="HYDROLASE, PUTATIVE (AFU_ORTHOLOGUE AFUA_2G14860)-RELATED"/>
    <property type="match status" value="1"/>
</dbReference>
<protein>
    <recommendedName>
        <fullName evidence="1">AB hydrolase-1 domain-containing protein</fullName>
    </recommendedName>
</protein>
<organism evidence="2 3">
    <name type="scientific">Fusarium sarcochroum</name>
    <dbReference type="NCBI Taxonomy" id="1208366"/>
    <lineage>
        <taxon>Eukaryota</taxon>
        <taxon>Fungi</taxon>
        <taxon>Dikarya</taxon>
        <taxon>Ascomycota</taxon>
        <taxon>Pezizomycotina</taxon>
        <taxon>Sordariomycetes</taxon>
        <taxon>Hypocreomycetidae</taxon>
        <taxon>Hypocreales</taxon>
        <taxon>Nectriaceae</taxon>
        <taxon>Fusarium</taxon>
        <taxon>Fusarium lateritium species complex</taxon>
    </lineage>
</organism>
<dbReference type="SUPFAM" id="SSF53474">
    <property type="entry name" value="alpha/beta-Hydrolases"/>
    <property type="match status" value="1"/>
</dbReference>
<feature type="domain" description="AB hydrolase-1" evidence="1">
    <location>
        <begin position="43"/>
        <end position="290"/>
    </location>
</feature>
<dbReference type="PANTHER" id="PTHR43798">
    <property type="entry name" value="MONOACYLGLYCEROL LIPASE"/>
    <property type="match status" value="1"/>
</dbReference>
<dbReference type="Gene3D" id="3.40.50.1820">
    <property type="entry name" value="alpha/beta hydrolase"/>
    <property type="match status" value="1"/>
</dbReference>
<sequence length="304" mass="33552">MQSANPNESTLVSHGDHFLEAEGIRFHYLVRGSGPLMIFQSPGWGVSGGFLWNSLGPHIEKNNTVLYLEPRGNGQSSKPSDPATMTAKTMAEDLEHLRKHLQLEAFPILGGGSHSGAIVLRYAERYPHRVRKLILISSQTMDSPPNTHITDWVVKRKDDPRFRPAMDKLMELFAGKMPETDEQFAADFQVILPYYFSDPGMADVLKRSLEKDADLPSVYGLQTNINDAKEENKLPHVAEAGNVTAKTLILWGAEDALCSLTAANALADGIPDSRLVVIPGAGHCSWIEKPDDFWKAFDAFVAAK</sequence>
<dbReference type="OrthoDB" id="10249433at2759"/>
<dbReference type="InterPro" id="IPR000073">
    <property type="entry name" value="AB_hydrolase_1"/>
</dbReference>
<gene>
    <name evidence="2" type="ORF">FSARC_14236</name>
</gene>